<dbReference type="OrthoDB" id="5526340at2"/>
<comment type="similarity">
    <text evidence="1">Belongs to the LysR transcriptional regulatory family.</text>
</comment>
<dbReference type="InterPro" id="IPR036388">
    <property type="entry name" value="WH-like_DNA-bd_sf"/>
</dbReference>
<dbReference type="InterPro" id="IPR005119">
    <property type="entry name" value="LysR_subst-bd"/>
</dbReference>
<dbReference type="GO" id="GO:0003700">
    <property type="term" value="F:DNA-binding transcription factor activity"/>
    <property type="evidence" value="ECO:0007669"/>
    <property type="project" value="InterPro"/>
</dbReference>
<dbReference type="GO" id="GO:0043565">
    <property type="term" value="F:sequence-specific DNA binding"/>
    <property type="evidence" value="ECO:0007669"/>
    <property type="project" value="TreeGrafter"/>
</dbReference>
<dbReference type="AlphaFoldDB" id="A0A369TQ92"/>
<organism evidence="6 7">
    <name type="scientific">Thalassococcus profundi</name>
    <dbReference type="NCBI Taxonomy" id="2282382"/>
    <lineage>
        <taxon>Bacteria</taxon>
        <taxon>Pseudomonadati</taxon>
        <taxon>Pseudomonadota</taxon>
        <taxon>Alphaproteobacteria</taxon>
        <taxon>Rhodobacterales</taxon>
        <taxon>Roseobacteraceae</taxon>
        <taxon>Thalassococcus</taxon>
    </lineage>
</organism>
<dbReference type="Pfam" id="PF03466">
    <property type="entry name" value="LysR_substrate"/>
    <property type="match status" value="1"/>
</dbReference>
<dbReference type="Gene3D" id="1.10.10.10">
    <property type="entry name" value="Winged helix-like DNA-binding domain superfamily/Winged helix DNA-binding domain"/>
    <property type="match status" value="1"/>
</dbReference>
<dbReference type="SUPFAM" id="SSF53850">
    <property type="entry name" value="Periplasmic binding protein-like II"/>
    <property type="match status" value="1"/>
</dbReference>
<protein>
    <submittedName>
        <fullName evidence="6">LysR family transcriptional regulator</fullName>
    </submittedName>
</protein>
<dbReference type="PANTHER" id="PTHR30537:SF26">
    <property type="entry name" value="GLYCINE CLEAVAGE SYSTEM TRANSCRIPTIONAL ACTIVATOR"/>
    <property type="match status" value="1"/>
</dbReference>
<keyword evidence="7" id="KW-1185">Reference proteome</keyword>
<dbReference type="InterPro" id="IPR036390">
    <property type="entry name" value="WH_DNA-bd_sf"/>
</dbReference>
<evidence type="ECO:0000259" key="5">
    <source>
        <dbReference type="PROSITE" id="PS50931"/>
    </source>
</evidence>
<comment type="caution">
    <text evidence="6">The sequence shown here is derived from an EMBL/GenBank/DDBJ whole genome shotgun (WGS) entry which is preliminary data.</text>
</comment>
<dbReference type="PANTHER" id="PTHR30537">
    <property type="entry name" value="HTH-TYPE TRANSCRIPTIONAL REGULATOR"/>
    <property type="match status" value="1"/>
</dbReference>
<evidence type="ECO:0000256" key="2">
    <source>
        <dbReference type="ARBA" id="ARBA00023015"/>
    </source>
</evidence>
<dbReference type="InterPro" id="IPR000847">
    <property type="entry name" value="LysR_HTH_N"/>
</dbReference>
<dbReference type="SUPFAM" id="SSF46785">
    <property type="entry name" value="Winged helix' DNA-binding domain"/>
    <property type="match status" value="1"/>
</dbReference>
<evidence type="ECO:0000256" key="1">
    <source>
        <dbReference type="ARBA" id="ARBA00009437"/>
    </source>
</evidence>
<dbReference type="Proteomes" id="UP000253977">
    <property type="component" value="Unassembled WGS sequence"/>
</dbReference>
<dbReference type="PROSITE" id="PS50931">
    <property type="entry name" value="HTH_LYSR"/>
    <property type="match status" value="1"/>
</dbReference>
<keyword evidence="2" id="KW-0805">Transcription regulation</keyword>
<dbReference type="GO" id="GO:0006351">
    <property type="term" value="P:DNA-templated transcription"/>
    <property type="evidence" value="ECO:0007669"/>
    <property type="project" value="TreeGrafter"/>
</dbReference>
<reference evidence="6 7" key="1">
    <citation type="submission" date="2018-07" db="EMBL/GenBank/DDBJ databases">
        <title>Thalassococcus profundi sp. nov., a marine bacterium isolated from deep seawater of Okinawa Trough.</title>
        <authorList>
            <person name="Yu M."/>
        </authorList>
    </citation>
    <scope>NUCLEOTIDE SEQUENCE [LARGE SCALE GENOMIC DNA]</scope>
    <source>
        <strain evidence="6 7">WRAS1</strain>
    </source>
</reference>
<evidence type="ECO:0000313" key="6">
    <source>
        <dbReference type="EMBL" id="RDD66605.1"/>
    </source>
</evidence>
<keyword evidence="3" id="KW-0238">DNA-binding</keyword>
<dbReference type="Gene3D" id="3.40.190.10">
    <property type="entry name" value="Periplasmic binding protein-like II"/>
    <property type="match status" value="2"/>
</dbReference>
<keyword evidence="4" id="KW-0804">Transcription</keyword>
<dbReference type="InterPro" id="IPR058163">
    <property type="entry name" value="LysR-type_TF_proteobact-type"/>
</dbReference>
<dbReference type="Pfam" id="PF00126">
    <property type="entry name" value="HTH_1"/>
    <property type="match status" value="1"/>
</dbReference>
<name>A0A369TQ92_9RHOB</name>
<evidence type="ECO:0000256" key="3">
    <source>
        <dbReference type="ARBA" id="ARBA00023125"/>
    </source>
</evidence>
<accession>A0A369TQ92</accession>
<feature type="domain" description="HTH lysR-type" evidence="5">
    <location>
        <begin position="9"/>
        <end position="66"/>
    </location>
</feature>
<gene>
    <name evidence="6" type="ORF">DU478_09185</name>
</gene>
<sequence>MPHPKRTLPPMTALRALESFERTGNATQTGVELGVSQSAVSRQLKLLEDYLETPLFLRDRKSIRLSQAARNYCGQVRAALEQIGTASLRLKANPAGGQLNIAMLPAFGVRWLAPKLPDFAARHPDVTINLGTRLKPFDFAAEPFHGAIHFGQQDWSDVAYQALMPEYVAPVASPGIAETRRGESLRDLFALPLLHLDTRPDAWERWALALGQDIECPVGMLFDQFAPMIEAAVHGMGAALLPTYLIENELRDGRLVALWPDTEISIGTYYFVWPKDDPSYRPRTLFVDWLRQVIDGEILCDPNRRASAWRDVAGQDP</sequence>
<proteinExistence type="inferred from homology"/>
<dbReference type="EMBL" id="QPMK01000005">
    <property type="protein sequence ID" value="RDD66605.1"/>
    <property type="molecule type" value="Genomic_DNA"/>
</dbReference>
<evidence type="ECO:0000313" key="7">
    <source>
        <dbReference type="Proteomes" id="UP000253977"/>
    </source>
</evidence>
<evidence type="ECO:0000256" key="4">
    <source>
        <dbReference type="ARBA" id="ARBA00023163"/>
    </source>
</evidence>